<reference evidence="3" key="1">
    <citation type="journal article" date="2019" name="Int. J. Syst. Evol. Microbiol.">
        <title>The Global Catalogue of Microorganisms (GCM) 10K type strain sequencing project: providing services to taxonomists for standard genome sequencing and annotation.</title>
        <authorList>
            <consortium name="The Broad Institute Genomics Platform"/>
            <consortium name="The Broad Institute Genome Sequencing Center for Infectious Disease"/>
            <person name="Wu L."/>
            <person name="Ma J."/>
        </authorList>
    </citation>
    <scope>NUCLEOTIDE SEQUENCE [LARGE SCALE GENOMIC DNA]</scope>
    <source>
        <strain evidence="3">JCM 12140</strain>
    </source>
</reference>
<dbReference type="Pfam" id="PF17418">
    <property type="entry name" value="SdpA"/>
    <property type="match status" value="1"/>
</dbReference>
<comment type="caution">
    <text evidence="2">The sequence shown here is derived from an EMBL/GenBank/DDBJ whole genome shotgun (WGS) entry which is preliminary data.</text>
</comment>
<evidence type="ECO:0008006" key="4">
    <source>
        <dbReference type="Google" id="ProtNLM"/>
    </source>
</evidence>
<proteinExistence type="predicted"/>
<feature type="transmembrane region" description="Helical" evidence="1">
    <location>
        <begin position="21"/>
        <end position="42"/>
    </location>
</feature>
<dbReference type="Proteomes" id="UP001501742">
    <property type="component" value="Unassembled WGS sequence"/>
</dbReference>
<accession>A0ABP4K5T9</accession>
<keyword evidence="1" id="KW-1133">Transmembrane helix</keyword>
<keyword evidence="1" id="KW-0812">Transmembrane</keyword>
<gene>
    <name evidence="2" type="ORF">GCM10009627_19600</name>
</gene>
<dbReference type="EMBL" id="BAAAJX010000008">
    <property type="protein sequence ID" value="GAA1493614.1"/>
    <property type="molecule type" value="Genomic_DNA"/>
</dbReference>
<sequence length="196" mass="21146">MLQRNTTGRLASTETGRPARRTFGIAMAVVCGFLALTVAASWSANVLAGVENGGPRQALQVLVPQGWAFFTKSPEGVTLVPYEKSPTGVWERADSLPQSNAANGFGLSRNQRAQSTELAIIAAAVPRFTACQDYLTACLDKSGGKVVTVTNETNTHHFCGSFRIVQQEPVKWAYRGSVPESVRVARYADVEVECPR</sequence>
<organism evidence="2 3">
    <name type="scientific">Curtobacterium herbarum</name>
    <dbReference type="NCBI Taxonomy" id="150122"/>
    <lineage>
        <taxon>Bacteria</taxon>
        <taxon>Bacillati</taxon>
        <taxon>Actinomycetota</taxon>
        <taxon>Actinomycetes</taxon>
        <taxon>Micrococcales</taxon>
        <taxon>Microbacteriaceae</taxon>
        <taxon>Curtobacterium</taxon>
    </lineage>
</organism>
<name>A0ABP4K5T9_9MICO</name>
<protein>
    <recommendedName>
        <fullName evidence="4">SdpA family antimicrobial peptide system protein</fullName>
    </recommendedName>
</protein>
<keyword evidence="3" id="KW-1185">Reference proteome</keyword>
<evidence type="ECO:0000256" key="1">
    <source>
        <dbReference type="SAM" id="Phobius"/>
    </source>
</evidence>
<dbReference type="RefSeq" id="WP_259559474.1">
    <property type="nucleotide sequence ID" value="NZ_JANVAG010000006.1"/>
</dbReference>
<dbReference type="InterPro" id="IPR023902">
    <property type="entry name" value="Sporulation_SdpA"/>
</dbReference>
<dbReference type="NCBIfam" id="TIGR04034">
    <property type="entry name" value="export_SdpA"/>
    <property type="match status" value="1"/>
</dbReference>
<keyword evidence="1" id="KW-0472">Membrane</keyword>
<evidence type="ECO:0000313" key="3">
    <source>
        <dbReference type="Proteomes" id="UP001501742"/>
    </source>
</evidence>
<evidence type="ECO:0000313" key="2">
    <source>
        <dbReference type="EMBL" id="GAA1493614.1"/>
    </source>
</evidence>